<dbReference type="InterPro" id="IPR001343">
    <property type="entry name" value="Hemolysn_Ca-bd"/>
</dbReference>
<keyword evidence="2" id="KW-0964">Secreted</keyword>
<dbReference type="EMBL" id="CP051167">
    <property type="protein sequence ID" value="QIZ70849.1"/>
    <property type="molecule type" value="Genomic_DNA"/>
</dbReference>
<dbReference type="AlphaFoldDB" id="A0A6H1TZR9"/>
<evidence type="ECO:0000313" key="3">
    <source>
        <dbReference type="EMBL" id="QIZ70849.1"/>
    </source>
</evidence>
<dbReference type="PANTHER" id="PTHR38340:SF1">
    <property type="entry name" value="S-LAYER PROTEIN"/>
    <property type="match status" value="1"/>
</dbReference>
<dbReference type="Pfam" id="PF00353">
    <property type="entry name" value="HemolysinCabind"/>
    <property type="match status" value="3"/>
</dbReference>
<accession>A0A6H1TZR9</accession>
<protein>
    <submittedName>
        <fullName evidence="3">Calcium-binding protein</fullName>
    </submittedName>
</protein>
<proteinExistence type="predicted"/>
<dbReference type="Proteomes" id="UP000500857">
    <property type="component" value="Chromosome"/>
</dbReference>
<dbReference type="KEGG" id="oxy:HCG48_09850"/>
<evidence type="ECO:0000256" key="1">
    <source>
        <dbReference type="ARBA" id="ARBA00004613"/>
    </source>
</evidence>
<reference evidence="3 4" key="1">
    <citation type="submission" date="2020-04" db="EMBL/GenBank/DDBJ databases">
        <authorList>
            <person name="Basu S."/>
            <person name="Maruthanayagam V."/>
            <person name="Chakraborty S."/>
            <person name="Pramanik A."/>
            <person name="Mukherjee J."/>
            <person name="Brink B."/>
        </authorList>
    </citation>
    <scope>NUCLEOTIDE SEQUENCE [LARGE SCALE GENOMIC DNA]</scope>
    <source>
        <strain evidence="3 4">AP17</strain>
    </source>
</reference>
<dbReference type="InterPro" id="IPR050557">
    <property type="entry name" value="RTX_toxin/Mannuronan_C5-epim"/>
</dbReference>
<gene>
    <name evidence="3" type="ORF">HCG48_09850</name>
</gene>
<evidence type="ECO:0000313" key="4">
    <source>
        <dbReference type="Proteomes" id="UP000500857"/>
    </source>
</evidence>
<dbReference type="GO" id="GO:0005509">
    <property type="term" value="F:calcium ion binding"/>
    <property type="evidence" value="ECO:0007669"/>
    <property type="project" value="InterPro"/>
</dbReference>
<comment type="subcellular location">
    <subcellularLocation>
        <location evidence="1">Secreted</location>
    </subcellularLocation>
</comment>
<name>A0A6H1TZR9_9CYAN</name>
<dbReference type="GO" id="GO:0005576">
    <property type="term" value="C:extracellular region"/>
    <property type="evidence" value="ECO:0007669"/>
    <property type="project" value="UniProtKB-SubCell"/>
</dbReference>
<dbReference type="InterPro" id="IPR011049">
    <property type="entry name" value="Serralysin-like_metalloprot_C"/>
</dbReference>
<evidence type="ECO:0000256" key="2">
    <source>
        <dbReference type="ARBA" id="ARBA00022525"/>
    </source>
</evidence>
<sequence length="374" mass="39443">MSIFDDLIPDGFFDFLPGVGDDENDPSPTDIAVAAAQFITLGPTGFIVSSAVSNLIENVDLSAIGNRFIDRVDEAIDDNTTAIAARNLFNSVKTEVTNFIDNNEIRDRFSPTPLQNLIEDRIIEDTNLVSRFQQLVGRAAEGGQIGRFVDADDADNLIELTADDRLWEGGLRSLAGNDRVIGTENNDTANGNMGQDTLFGGDGDDYLRGGKDNDLLEGSSGNDILNGNLGDDTCRGGLGDDVVRGGQGNDVLFGDEGRDVLVGDLGSDFLFGGEDADDFILRGEIAGTDATTADRVLDFNPAQGDRLGLGGIADLSEISVGAVDVNQDGIGDTAILAGGDRVLGVVLDVQAAAFNVREWTFLASEGDLTLNSIG</sequence>
<dbReference type="Gene3D" id="2.150.10.10">
    <property type="entry name" value="Serralysin-like metalloprotease, C-terminal"/>
    <property type="match status" value="2"/>
</dbReference>
<dbReference type="RefSeq" id="WP_168569004.1">
    <property type="nucleotide sequence ID" value="NZ_CP051167.1"/>
</dbReference>
<dbReference type="PRINTS" id="PR00313">
    <property type="entry name" value="CABNDNGRPT"/>
</dbReference>
<organism evidence="3 4">
    <name type="scientific">Oxynema aestuarii AP17</name>
    <dbReference type="NCBI Taxonomy" id="2064643"/>
    <lineage>
        <taxon>Bacteria</taxon>
        <taxon>Bacillati</taxon>
        <taxon>Cyanobacteriota</taxon>
        <taxon>Cyanophyceae</taxon>
        <taxon>Oscillatoriophycideae</taxon>
        <taxon>Oscillatoriales</taxon>
        <taxon>Oscillatoriaceae</taxon>
        <taxon>Oxynema</taxon>
        <taxon>Oxynema aestuarii</taxon>
    </lineage>
</organism>
<keyword evidence="4" id="KW-1185">Reference proteome</keyword>
<dbReference type="PANTHER" id="PTHR38340">
    <property type="entry name" value="S-LAYER PROTEIN"/>
    <property type="match status" value="1"/>
</dbReference>
<dbReference type="SUPFAM" id="SSF51120">
    <property type="entry name" value="beta-Roll"/>
    <property type="match status" value="1"/>
</dbReference>